<keyword evidence="5" id="KW-0732">Signal</keyword>
<protein>
    <recommendedName>
        <fullName evidence="7">Fe2OG dioxygenase domain-containing protein</fullName>
    </recommendedName>
</protein>
<feature type="signal peptide" evidence="5">
    <location>
        <begin position="1"/>
        <end position="17"/>
    </location>
</feature>
<gene>
    <name evidence="6" type="ORF">ALAG00032_LOCUS3143</name>
</gene>
<dbReference type="SUPFAM" id="SSF48403">
    <property type="entry name" value="Ankyrin repeat"/>
    <property type="match status" value="1"/>
</dbReference>
<evidence type="ECO:0008006" key="7">
    <source>
        <dbReference type="Google" id="ProtNLM"/>
    </source>
</evidence>
<reference evidence="6" key="1">
    <citation type="submission" date="2021-01" db="EMBL/GenBank/DDBJ databases">
        <authorList>
            <person name="Corre E."/>
            <person name="Pelletier E."/>
            <person name="Niang G."/>
            <person name="Scheremetjew M."/>
            <person name="Finn R."/>
            <person name="Kale V."/>
            <person name="Holt S."/>
            <person name="Cochrane G."/>
            <person name="Meng A."/>
            <person name="Brown T."/>
            <person name="Cohen L."/>
        </authorList>
    </citation>
    <scope>NUCLEOTIDE SEQUENCE</scope>
    <source>
        <strain evidence="6">CCMP1510</strain>
    </source>
</reference>
<dbReference type="InterPro" id="IPR036770">
    <property type="entry name" value="Ankyrin_rpt-contain_sf"/>
</dbReference>
<evidence type="ECO:0000256" key="3">
    <source>
        <dbReference type="PROSITE-ProRule" id="PRU00023"/>
    </source>
</evidence>
<feature type="chain" id="PRO_5030906993" description="Fe2OG dioxygenase domain-containing protein" evidence="5">
    <location>
        <begin position="18"/>
        <end position="470"/>
    </location>
</feature>
<organism evidence="6">
    <name type="scientific">Aureoumbra lagunensis</name>
    <dbReference type="NCBI Taxonomy" id="44058"/>
    <lineage>
        <taxon>Eukaryota</taxon>
        <taxon>Sar</taxon>
        <taxon>Stramenopiles</taxon>
        <taxon>Ochrophyta</taxon>
        <taxon>Pelagophyceae</taxon>
        <taxon>Pelagomonadales</taxon>
        <taxon>Aureoumbra</taxon>
    </lineage>
</organism>
<evidence type="ECO:0000313" key="6">
    <source>
        <dbReference type="EMBL" id="CAE0362402.1"/>
    </source>
</evidence>
<evidence type="ECO:0000256" key="4">
    <source>
        <dbReference type="SAM" id="MobiDB-lite"/>
    </source>
</evidence>
<evidence type="ECO:0000256" key="1">
    <source>
        <dbReference type="ARBA" id="ARBA00022737"/>
    </source>
</evidence>
<keyword evidence="1" id="KW-0677">Repeat</keyword>
<dbReference type="SMART" id="SM00248">
    <property type="entry name" value="ANK"/>
    <property type="match status" value="3"/>
</dbReference>
<feature type="repeat" description="ANK" evidence="3">
    <location>
        <begin position="405"/>
        <end position="437"/>
    </location>
</feature>
<dbReference type="Gene3D" id="1.25.40.20">
    <property type="entry name" value="Ankyrin repeat-containing domain"/>
    <property type="match status" value="1"/>
</dbReference>
<evidence type="ECO:0000256" key="2">
    <source>
        <dbReference type="ARBA" id="ARBA00023043"/>
    </source>
</evidence>
<evidence type="ECO:0000256" key="5">
    <source>
        <dbReference type="SAM" id="SignalP"/>
    </source>
</evidence>
<dbReference type="PROSITE" id="PS50088">
    <property type="entry name" value="ANK_REPEAT"/>
    <property type="match status" value="1"/>
</dbReference>
<accession>A0A7S3JT78</accession>
<dbReference type="InterPro" id="IPR002110">
    <property type="entry name" value="Ankyrin_rpt"/>
</dbReference>
<feature type="compositionally biased region" description="Polar residues" evidence="4">
    <location>
        <begin position="343"/>
        <end position="363"/>
    </location>
</feature>
<dbReference type="EMBL" id="HBIJ01004459">
    <property type="protein sequence ID" value="CAE0362402.1"/>
    <property type="molecule type" value="Transcribed_RNA"/>
</dbReference>
<dbReference type="AlphaFoldDB" id="A0A7S3JT78"/>
<dbReference type="Pfam" id="PF12796">
    <property type="entry name" value="Ank_2"/>
    <property type="match status" value="1"/>
</dbReference>
<proteinExistence type="predicted"/>
<sequence length="470" mass="52724">MLGVVYLCLGILSWCHGTEVSSLVGYQPCAYGVDETFPIHYNLDEKKMGYERYNNYINGCKEKYDEKSCMATEVQRMSMNREQPRRQQNYTELGFGKIKAPASAWEPVKKFYEKFKAAAREETWPAGNSYVNHWLTPTKMVGFEDARFQPLGLQTKDAIWDGVRPVLEAWTKQKLKPTSLYGIRIYGNGSILNPHVDRLPLVVSCIMQIDQDVDEPWPLEVIGHDGIAYNVTLEPGEIALYESSTIIHSRPFPLIGRSFANAFIHFIPVDENDEYGAGIDFDWEKKARRGNYQEPKFPKPDKNDICLERARQVSEASVYTGPIIRPAPAPATFIPESQRQRQKNTALPFNQGPPSNEATSTKGNKNYFLPSAPTALHHAAAQDDVKALLDAVRKNPLDVNSVDENLWTPLHEAARSASPTIARILVSNGADLGAKTVGGATALWLAKRHNNFKLVEYLQDLGAPDIPDEL</sequence>
<keyword evidence="2 3" id="KW-0040">ANK repeat</keyword>
<dbReference type="PROSITE" id="PS50297">
    <property type="entry name" value="ANK_REP_REGION"/>
    <property type="match status" value="1"/>
</dbReference>
<dbReference type="PANTHER" id="PTHR24171">
    <property type="entry name" value="ANKYRIN REPEAT DOMAIN-CONTAINING PROTEIN 39-RELATED"/>
    <property type="match status" value="1"/>
</dbReference>
<name>A0A7S3JT78_9STRA</name>
<feature type="region of interest" description="Disordered" evidence="4">
    <location>
        <begin position="336"/>
        <end position="363"/>
    </location>
</feature>